<protein>
    <submittedName>
        <fullName evidence="3">Transposase</fullName>
    </submittedName>
</protein>
<keyword evidence="4" id="KW-1185">Reference proteome</keyword>
<name>A0ABR7KDD4_9FIRM</name>
<dbReference type="Pfam" id="PF13751">
    <property type="entry name" value="DDE_Tnp_1_6"/>
    <property type="match status" value="1"/>
</dbReference>
<proteinExistence type="predicted"/>
<comment type="caution">
    <text evidence="3">The sequence shown here is derived from an EMBL/GenBank/DDBJ whole genome shotgun (WGS) entry which is preliminary data.</text>
</comment>
<sequence>MDKVTTDTRGVYARNNIKLTNHHCEGCPFRSRCTKSRIGRSINYCKELDEFHKEVRKNVTSEEGKKLMFKRDNEAEGTFGDLKENMGYDRLYRRGYDNAQMEIYLVSMGHNIRKYQKLKKRIKETEENQMKQVKEMLRLFIC</sequence>
<dbReference type="PANTHER" id="PTHR33408">
    <property type="entry name" value="TRANSPOSASE"/>
    <property type="match status" value="1"/>
</dbReference>
<feature type="domain" description="Transposase DDE" evidence="2">
    <location>
        <begin position="12"/>
        <end position="115"/>
    </location>
</feature>
<evidence type="ECO:0000259" key="2">
    <source>
        <dbReference type="Pfam" id="PF13751"/>
    </source>
</evidence>
<reference evidence="3 4" key="1">
    <citation type="submission" date="2020-08" db="EMBL/GenBank/DDBJ databases">
        <authorList>
            <person name="Liu C."/>
            <person name="Sun Q."/>
        </authorList>
    </citation>
    <scope>NUCLEOTIDE SEQUENCE [LARGE SCALE GENOMIC DNA]</scope>
    <source>
        <strain evidence="3 4">NSJ-22</strain>
    </source>
</reference>
<gene>
    <name evidence="3" type="ORF">H8909_10965</name>
</gene>
<feature type="coiled-coil region" evidence="1">
    <location>
        <begin position="108"/>
        <end position="135"/>
    </location>
</feature>
<evidence type="ECO:0000313" key="4">
    <source>
        <dbReference type="Proteomes" id="UP000603474"/>
    </source>
</evidence>
<evidence type="ECO:0000313" key="3">
    <source>
        <dbReference type="EMBL" id="MBC6010746.1"/>
    </source>
</evidence>
<dbReference type="PANTHER" id="PTHR33408:SF2">
    <property type="entry name" value="TRANSPOSASE DDE DOMAIN-CONTAINING PROTEIN"/>
    <property type="match status" value="1"/>
</dbReference>
<dbReference type="Proteomes" id="UP000603474">
    <property type="component" value="Unassembled WGS sequence"/>
</dbReference>
<dbReference type="EMBL" id="JACRWG010000060">
    <property type="protein sequence ID" value="MBC6010746.1"/>
    <property type="molecule type" value="Genomic_DNA"/>
</dbReference>
<dbReference type="InterPro" id="IPR025668">
    <property type="entry name" value="Tnp_DDE_dom"/>
</dbReference>
<accession>A0ABR7KDD4</accession>
<keyword evidence="1" id="KW-0175">Coiled coil</keyword>
<evidence type="ECO:0000256" key="1">
    <source>
        <dbReference type="SAM" id="Coils"/>
    </source>
</evidence>
<organism evidence="3 4">
    <name type="scientific">Catenibacterium faecis</name>
    <dbReference type="NCBI Taxonomy" id="2764323"/>
    <lineage>
        <taxon>Bacteria</taxon>
        <taxon>Bacillati</taxon>
        <taxon>Bacillota</taxon>
        <taxon>Erysipelotrichia</taxon>
        <taxon>Erysipelotrichales</taxon>
        <taxon>Coprobacillaceae</taxon>
        <taxon>Catenibacterium</taxon>
    </lineage>
</organism>